<gene>
    <name evidence="1" type="ORF">K239x_09690</name>
</gene>
<organism evidence="1 2">
    <name type="scientific">Stieleria marina</name>
    <dbReference type="NCBI Taxonomy" id="1930275"/>
    <lineage>
        <taxon>Bacteria</taxon>
        <taxon>Pseudomonadati</taxon>
        <taxon>Planctomycetota</taxon>
        <taxon>Planctomycetia</taxon>
        <taxon>Pirellulales</taxon>
        <taxon>Pirellulaceae</taxon>
        <taxon>Stieleria</taxon>
    </lineage>
</organism>
<evidence type="ECO:0000313" key="2">
    <source>
        <dbReference type="Proteomes" id="UP000319817"/>
    </source>
</evidence>
<evidence type="ECO:0008006" key="3">
    <source>
        <dbReference type="Google" id="ProtNLM"/>
    </source>
</evidence>
<evidence type="ECO:0000313" key="1">
    <source>
        <dbReference type="EMBL" id="QDT09026.1"/>
    </source>
</evidence>
<dbReference type="AlphaFoldDB" id="A0A517NPI1"/>
<proteinExistence type="predicted"/>
<dbReference type="OrthoDB" id="269261at2"/>
<dbReference type="InterPro" id="IPR036513">
    <property type="entry name" value="STAS_dom_sf"/>
</dbReference>
<dbReference type="RefSeq" id="WP_145416470.1">
    <property type="nucleotide sequence ID" value="NZ_CP036526.1"/>
</dbReference>
<dbReference type="SUPFAM" id="SSF52091">
    <property type="entry name" value="SpoIIaa-like"/>
    <property type="match status" value="1"/>
</dbReference>
<dbReference type="Gene3D" id="3.30.750.24">
    <property type="entry name" value="STAS domain"/>
    <property type="match status" value="1"/>
</dbReference>
<protein>
    <recommendedName>
        <fullName evidence="3">STAS domain-containing protein</fullName>
    </recommendedName>
</protein>
<name>A0A517NPI1_9BACT</name>
<dbReference type="Proteomes" id="UP000319817">
    <property type="component" value="Chromosome"/>
</dbReference>
<accession>A0A517NPI1</accession>
<dbReference type="EMBL" id="CP036526">
    <property type="protein sequence ID" value="QDT09026.1"/>
    <property type="molecule type" value="Genomic_DNA"/>
</dbReference>
<keyword evidence="2" id="KW-1185">Reference proteome</keyword>
<sequence>MPRIRHRSFQIYDFLQEANDALASKSARINTYSLDPDLWRFRQLDVQIRPTGVAHVTFKPRADVDSDSGSDVELDFANDLGRDLADLADLLTNGSRAVLDFEGVETFNADAIAKLSDFNGKLTHKGSRFVLCNLGPTTRDSFFPNARTKANS</sequence>
<reference evidence="1 2" key="1">
    <citation type="submission" date="2019-02" db="EMBL/GenBank/DDBJ databases">
        <title>Deep-cultivation of Planctomycetes and their phenomic and genomic characterization uncovers novel biology.</title>
        <authorList>
            <person name="Wiegand S."/>
            <person name="Jogler M."/>
            <person name="Boedeker C."/>
            <person name="Pinto D."/>
            <person name="Vollmers J."/>
            <person name="Rivas-Marin E."/>
            <person name="Kohn T."/>
            <person name="Peeters S.H."/>
            <person name="Heuer A."/>
            <person name="Rast P."/>
            <person name="Oberbeckmann S."/>
            <person name="Bunk B."/>
            <person name="Jeske O."/>
            <person name="Meyerdierks A."/>
            <person name="Storesund J.E."/>
            <person name="Kallscheuer N."/>
            <person name="Luecker S."/>
            <person name="Lage O.M."/>
            <person name="Pohl T."/>
            <person name="Merkel B.J."/>
            <person name="Hornburger P."/>
            <person name="Mueller R.-W."/>
            <person name="Bruemmer F."/>
            <person name="Labrenz M."/>
            <person name="Spormann A.M."/>
            <person name="Op den Camp H."/>
            <person name="Overmann J."/>
            <person name="Amann R."/>
            <person name="Jetten M.S.M."/>
            <person name="Mascher T."/>
            <person name="Medema M.H."/>
            <person name="Devos D.P."/>
            <person name="Kaster A.-K."/>
            <person name="Ovreas L."/>
            <person name="Rohde M."/>
            <person name="Galperin M.Y."/>
            <person name="Jogler C."/>
        </authorList>
    </citation>
    <scope>NUCLEOTIDE SEQUENCE [LARGE SCALE GENOMIC DNA]</scope>
    <source>
        <strain evidence="1 2">K23_9</strain>
    </source>
</reference>